<organism evidence="2 3">
    <name type="scientific">Rhodotorula mucilaginosa</name>
    <name type="common">Yeast</name>
    <name type="synonym">Rhodotorula rubra</name>
    <dbReference type="NCBI Taxonomy" id="5537"/>
    <lineage>
        <taxon>Eukaryota</taxon>
        <taxon>Fungi</taxon>
        <taxon>Dikarya</taxon>
        <taxon>Basidiomycota</taxon>
        <taxon>Pucciniomycotina</taxon>
        <taxon>Microbotryomycetes</taxon>
        <taxon>Sporidiobolales</taxon>
        <taxon>Sporidiobolaceae</taxon>
        <taxon>Rhodotorula</taxon>
    </lineage>
</organism>
<feature type="region of interest" description="Disordered" evidence="1">
    <location>
        <begin position="425"/>
        <end position="450"/>
    </location>
</feature>
<proteinExistence type="predicted"/>
<dbReference type="SUPFAM" id="SSF52047">
    <property type="entry name" value="RNI-like"/>
    <property type="match status" value="1"/>
</dbReference>
<dbReference type="EMBL" id="PUHQ01000008">
    <property type="protein sequence ID" value="KAG0665604.1"/>
    <property type="molecule type" value="Genomic_DNA"/>
</dbReference>
<gene>
    <name evidence="2" type="ORF">C6P46_006387</name>
</gene>
<dbReference type="Gene3D" id="3.80.10.10">
    <property type="entry name" value="Ribonuclease Inhibitor"/>
    <property type="match status" value="1"/>
</dbReference>
<dbReference type="InterPro" id="IPR032675">
    <property type="entry name" value="LRR_dom_sf"/>
</dbReference>
<comment type="caution">
    <text evidence="2">The sequence shown here is derived from an EMBL/GenBank/DDBJ whole genome shotgun (WGS) entry which is preliminary data.</text>
</comment>
<keyword evidence="3" id="KW-1185">Reference proteome</keyword>
<sequence>MAQPETPSSVGVDRLSTLAPELLHSIFSLAYERTKPKAPLSRSLRPFYDAVKFSKITAQGAERVRSLLETVSARPAFGNDVHELSLANRDRDTDLETGDMQALFGLLPNLRVVSIRVSNPSWIETVLPTRDGVQTALPESIKVLIATCSKPYGGGYGAKALAVLQRLPNLNSVLLDFARNPKDNVDPIITKPALTKIEVLGLGLHDDASTEGDFVACFPRLRRLNLWAHGSTCDFLPALISVKSYQKVCEICLSGCPPPGWRFPKELAKFSALQKLSLNGDFGRVGLEAYSALRSVPITTLQVNKGCDISAAALETLLGPRGSCPTLKILQLDNLSGAYPPDFGRHDFRSGQFNLRDYGDNSDDAEWFLAQFELPEWTTRFSHSAYEQLACTARLYRVDLRGSTVTAHEIEVDWQALEEEVEEMRWEEEEQDRYERGELGADDPADRLGGGWTIHFRSASAWRDNEEEVSE</sequence>
<dbReference type="OrthoDB" id="10467953at2759"/>
<protein>
    <submittedName>
        <fullName evidence="2">Uncharacterized protein</fullName>
    </submittedName>
</protein>
<evidence type="ECO:0000313" key="3">
    <source>
        <dbReference type="Proteomes" id="UP000777482"/>
    </source>
</evidence>
<evidence type="ECO:0000256" key="1">
    <source>
        <dbReference type="SAM" id="MobiDB-lite"/>
    </source>
</evidence>
<dbReference type="Proteomes" id="UP000777482">
    <property type="component" value="Unassembled WGS sequence"/>
</dbReference>
<evidence type="ECO:0000313" key="2">
    <source>
        <dbReference type="EMBL" id="KAG0665604.1"/>
    </source>
</evidence>
<accession>A0A9P6W853</accession>
<reference evidence="2 3" key="1">
    <citation type="submission" date="2020-11" db="EMBL/GenBank/DDBJ databases">
        <title>Kefir isolates.</title>
        <authorList>
            <person name="Marcisauskas S."/>
            <person name="Kim Y."/>
            <person name="Blasche S."/>
        </authorList>
    </citation>
    <scope>NUCLEOTIDE SEQUENCE [LARGE SCALE GENOMIC DNA]</scope>
    <source>
        <strain evidence="2 3">KR</strain>
    </source>
</reference>
<dbReference type="AlphaFoldDB" id="A0A9P6W853"/>
<name>A0A9P6W853_RHOMI</name>